<keyword evidence="1" id="KW-0175">Coiled coil</keyword>
<evidence type="ECO:0000313" key="2">
    <source>
        <dbReference type="EMBL" id="SDC26663.1"/>
    </source>
</evidence>
<organism evidence="2 4">
    <name type="scientific">Geotoga petraea</name>
    <dbReference type="NCBI Taxonomy" id="28234"/>
    <lineage>
        <taxon>Bacteria</taxon>
        <taxon>Thermotogati</taxon>
        <taxon>Thermotogota</taxon>
        <taxon>Thermotogae</taxon>
        <taxon>Petrotogales</taxon>
        <taxon>Petrotogaceae</taxon>
        <taxon>Geotoga</taxon>
    </lineage>
</organism>
<name>A0A1G6K6W6_9BACT</name>
<gene>
    <name evidence="3" type="ORF">E4650_05200</name>
    <name evidence="2" type="ORF">SAMN04488588_0759</name>
</gene>
<evidence type="ECO:0000313" key="5">
    <source>
        <dbReference type="Proteomes" id="UP000297288"/>
    </source>
</evidence>
<evidence type="ECO:0000313" key="4">
    <source>
        <dbReference type="Proteomes" id="UP000199322"/>
    </source>
</evidence>
<dbReference type="RefSeq" id="WP_091402940.1">
    <property type="nucleotide sequence ID" value="NZ_FMYV01000002.1"/>
</dbReference>
<dbReference type="STRING" id="28234.SAMN04488588_0759"/>
<dbReference type="EMBL" id="FMYV01000002">
    <property type="protein sequence ID" value="SDC26663.1"/>
    <property type="molecule type" value="Genomic_DNA"/>
</dbReference>
<keyword evidence="4" id="KW-1185">Reference proteome</keyword>
<reference evidence="3 5" key="2">
    <citation type="submission" date="2019-04" db="EMBL/GenBank/DDBJ databases">
        <title>Draft genome sequence data and analysis of a Fermenting Bacterium, Geotoga petraea strain HO-Geo1, isolated from heavy-oil petroleum reservoir in Russia.</title>
        <authorList>
            <person name="Grouzdev D.S."/>
            <person name="Semenova E.M."/>
            <person name="Sokolova D.S."/>
            <person name="Tourova T.P."/>
            <person name="Poltaraus A.B."/>
            <person name="Nazina T.N."/>
        </authorList>
    </citation>
    <scope>NUCLEOTIDE SEQUENCE [LARGE SCALE GENOMIC DNA]</scope>
    <source>
        <strain evidence="3 5">HO-Geo1</strain>
    </source>
</reference>
<proteinExistence type="predicted"/>
<dbReference type="Proteomes" id="UP000199322">
    <property type="component" value="Unassembled WGS sequence"/>
</dbReference>
<evidence type="ECO:0000256" key="1">
    <source>
        <dbReference type="SAM" id="Coils"/>
    </source>
</evidence>
<reference evidence="2 4" key="1">
    <citation type="submission" date="2016-10" db="EMBL/GenBank/DDBJ databases">
        <authorList>
            <person name="de Groot N.N."/>
        </authorList>
    </citation>
    <scope>NUCLEOTIDE SEQUENCE [LARGE SCALE GENOMIC DNA]</scope>
    <source>
        <strain evidence="2 4">WG14</strain>
    </source>
</reference>
<evidence type="ECO:0000313" key="3">
    <source>
        <dbReference type="EMBL" id="TGG88442.1"/>
    </source>
</evidence>
<dbReference type="AlphaFoldDB" id="A0A1G6K6W6"/>
<protein>
    <submittedName>
        <fullName evidence="2">Uncharacterized protein</fullName>
    </submittedName>
</protein>
<dbReference type="OrthoDB" id="46778at2"/>
<sequence length="144" mass="16580">MQISIEQIIQVILAKLENIELSLEDIKFRSNVAVRILRDNDMLNQEDVEKAVKEEFEALKQLDEERDEASEAQIKQVSKGIIQWADNDLEEMKDRIKKYQDQMKEMIDNENSKADISVAPSNFINQLDSNKKKNGKGSGNIIMP</sequence>
<accession>A0A1G6K6W6</accession>
<dbReference type="Proteomes" id="UP000297288">
    <property type="component" value="Unassembled WGS sequence"/>
</dbReference>
<dbReference type="EMBL" id="SRME01000002">
    <property type="protein sequence ID" value="TGG88442.1"/>
    <property type="molecule type" value="Genomic_DNA"/>
</dbReference>
<feature type="coiled-coil region" evidence="1">
    <location>
        <begin position="45"/>
        <end position="109"/>
    </location>
</feature>